<evidence type="ECO:0000313" key="2">
    <source>
        <dbReference type="EMBL" id="CUR54167.1"/>
    </source>
</evidence>
<name>A0A2P2BWP5_9ZZZZ</name>
<dbReference type="AlphaFoldDB" id="A0A2P2BWP5"/>
<dbReference type="PROSITE" id="PS51257">
    <property type="entry name" value="PROKAR_LIPOPROTEIN"/>
    <property type="match status" value="1"/>
</dbReference>
<gene>
    <name evidence="2" type="ORF">NOCA2130007</name>
</gene>
<dbReference type="EMBL" id="CZKA01000005">
    <property type="protein sequence ID" value="CUR54167.1"/>
    <property type="molecule type" value="Genomic_DNA"/>
</dbReference>
<feature type="region of interest" description="Disordered" evidence="1">
    <location>
        <begin position="20"/>
        <end position="59"/>
    </location>
</feature>
<organism evidence="2">
    <name type="scientific">metagenome</name>
    <dbReference type="NCBI Taxonomy" id="256318"/>
    <lineage>
        <taxon>unclassified sequences</taxon>
        <taxon>metagenomes</taxon>
    </lineage>
</organism>
<feature type="compositionally biased region" description="Low complexity" evidence="1">
    <location>
        <begin position="20"/>
        <end position="30"/>
    </location>
</feature>
<protein>
    <submittedName>
        <fullName evidence="2">Uncharacterized protein</fullName>
    </submittedName>
</protein>
<reference evidence="2" key="1">
    <citation type="submission" date="2015-08" db="EMBL/GenBank/DDBJ databases">
        <authorList>
            <person name="Babu N.S."/>
            <person name="Beckwith C.J."/>
            <person name="Beseler K.G."/>
            <person name="Brison A."/>
            <person name="Carone J.V."/>
            <person name="Caskin T.P."/>
            <person name="Diamond M."/>
            <person name="Durham M.E."/>
            <person name="Foxe J.M."/>
            <person name="Go M."/>
            <person name="Henderson B.A."/>
            <person name="Jones I.B."/>
            <person name="McGettigan J.A."/>
            <person name="Micheletti S.J."/>
            <person name="Nasrallah M.E."/>
            <person name="Ortiz D."/>
            <person name="Piller C.R."/>
            <person name="Privatt S.R."/>
            <person name="Schneider S.L."/>
            <person name="Sharp S."/>
            <person name="Smith T.C."/>
            <person name="Stanton J.D."/>
            <person name="Ullery H.E."/>
            <person name="Wilson R.J."/>
            <person name="Serrano M.G."/>
            <person name="Buck G."/>
            <person name="Lee V."/>
            <person name="Wang Y."/>
            <person name="Carvalho R."/>
            <person name="Voegtly L."/>
            <person name="Shi R."/>
            <person name="Duckworth R."/>
            <person name="Johnson A."/>
            <person name="Loviza R."/>
            <person name="Walstead R."/>
            <person name="Shah Z."/>
            <person name="Kiflezghi M."/>
            <person name="Wade K."/>
            <person name="Ball S.L."/>
            <person name="Bradley K.W."/>
            <person name="Asai D.J."/>
            <person name="Bowman C.A."/>
            <person name="Russell D.A."/>
            <person name="Pope W.H."/>
            <person name="Jacobs-Sera D."/>
            <person name="Hendrix R.W."/>
            <person name="Hatfull G.F."/>
        </authorList>
    </citation>
    <scope>NUCLEOTIDE SEQUENCE</scope>
</reference>
<evidence type="ECO:0000256" key="1">
    <source>
        <dbReference type="SAM" id="MobiDB-lite"/>
    </source>
</evidence>
<accession>A0A2P2BWP5</accession>
<sequence>MNRIGFAATIVALLATTACSGGEESPGSTPTTPPPSASAEGGGVGGISPKLPKLPKFRGEPDGVIADVTVEDCDTEPGAVSANGTATNSAKKARDLVVVMSWAVPSTGDVRARSVSVLDDVPAGDSLAWTAHADLAKGDHVACVATAWRGRVR</sequence>
<proteinExistence type="predicted"/>